<dbReference type="InterPro" id="IPR027417">
    <property type="entry name" value="P-loop_NTPase"/>
</dbReference>
<evidence type="ECO:0000259" key="9">
    <source>
        <dbReference type="PROSITE" id="PS50893"/>
    </source>
</evidence>
<keyword evidence="7" id="KW-1278">Translocase</keyword>
<dbReference type="Pfam" id="PF00005">
    <property type="entry name" value="ABC_tran"/>
    <property type="match status" value="1"/>
</dbReference>
<evidence type="ECO:0000256" key="5">
    <source>
        <dbReference type="ARBA" id="ARBA00022741"/>
    </source>
</evidence>
<accession>A0A0J9CFD8</accession>
<dbReference type="GeneID" id="93165739"/>
<evidence type="ECO:0000256" key="4">
    <source>
        <dbReference type="ARBA" id="ARBA00022475"/>
    </source>
</evidence>
<proteinExistence type="inferred from homology"/>
<dbReference type="InterPro" id="IPR050095">
    <property type="entry name" value="ECF_ABC_transporter_ATP-bd"/>
</dbReference>
<dbReference type="Gene3D" id="3.40.50.300">
    <property type="entry name" value="P-loop containing nucleotide triphosphate hydrolases"/>
    <property type="match status" value="1"/>
</dbReference>
<dbReference type="GO" id="GO:0042626">
    <property type="term" value="F:ATPase-coupled transmembrane transporter activity"/>
    <property type="evidence" value="ECO:0007669"/>
    <property type="project" value="TreeGrafter"/>
</dbReference>
<dbReference type="CDD" id="cd03225">
    <property type="entry name" value="ABC_cobalt_CbiO_domain1"/>
    <property type="match status" value="1"/>
</dbReference>
<dbReference type="InterPro" id="IPR003439">
    <property type="entry name" value="ABC_transporter-like_ATP-bd"/>
</dbReference>
<organism evidence="10 11">
    <name type="scientific">[Clostridium] citroniae WAL-19142</name>
    <dbReference type="NCBI Taxonomy" id="742734"/>
    <lineage>
        <taxon>Bacteria</taxon>
        <taxon>Bacillati</taxon>
        <taxon>Bacillota</taxon>
        <taxon>Clostridia</taxon>
        <taxon>Lachnospirales</taxon>
        <taxon>Lachnospiraceae</taxon>
        <taxon>Enterocloster</taxon>
    </lineage>
</organism>
<comment type="caution">
    <text evidence="10">The sequence shown here is derived from an EMBL/GenBank/DDBJ whole genome shotgun (WGS) entry which is preliminary data.</text>
</comment>
<dbReference type="GO" id="GO:0016887">
    <property type="term" value="F:ATP hydrolysis activity"/>
    <property type="evidence" value="ECO:0007669"/>
    <property type="project" value="InterPro"/>
</dbReference>
<dbReference type="PANTHER" id="PTHR43553:SF24">
    <property type="entry name" value="ENERGY-COUPLING FACTOR TRANSPORTER ATP-BINDING PROTEIN ECFA1"/>
    <property type="match status" value="1"/>
</dbReference>
<dbReference type="SMART" id="SM00382">
    <property type="entry name" value="AAA"/>
    <property type="match status" value="1"/>
</dbReference>
<evidence type="ECO:0000313" key="11">
    <source>
        <dbReference type="Proteomes" id="UP000037392"/>
    </source>
</evidence>
<dbReference type="InterPro" id="IPR015856">
    <property type="entry name" value="ABC_transpr_CbiO/EcfA_su"/>
</dbReference>
<keyword evidence="4" id="KW-1003">Cell membrane</keyword>
<dbReference type="PATRIC" id="fig|742734.4.peg.1020"/>
<dbReference type="RefSeq" id="WP_007867085.1">
    <property type="nucleotide sequence ID" value="NZ_KQ235876.1"/>
</dbReference>
<comment type="subcellular location">
    <subcellularLocation>
        <location evidence="1">Cell membrane</location>
        <topology evidence="1">Peripheral membrane protein</topology>
    </subcellularLocation>
</comment>
<dbReference type="SUPFAM" id="SSF52540">
    <property type="entry name" value="P-loop containing nucleoside triphosphate hydrolases"/>
    <property type="match status" value="1"/>
</dbReference>
<dbReference type="InterPro" id="IPR003593">
    <property type="entry name" value="AAA+_ATPase"/>
</dbReference>
<evidence type="ECO:0000256" key="8">
    <source>
        <dbReference type="ARBA" id="ARBA00023136"/>
    </source>
</evidence>
<dbReference type="GO" id="GO:0043190">
    <property type="term" value="C:ATP-binding cassette (ABC) transporter complex"/>
    <property type="evidence" value="ECO:0007669"/>
    <property type="project" value="TreeGrafter"/>
</dbReference>
<evidence type="ECO:0000256" key="3">
    <source>
        <dbReference type="ARBA" id="ARBA00022448"/>
    </source>
</evidence>
<sequence>MNNITVQDLCFSYTEDTPILKKLNLEIDGRKTAVVGQNGAGKTTFVKLLKGLLKPVSGKILINGTDISTTTVAELSKQVGMVFQNPDDQIFKNKIIDEVMFGPLNIFKDKEKARENAVRALEIVGLKDKMEESPYDFGLSERKLISIASVIAMENEIIILDEPTIAQDSWGKRRIGEIINRLGEEGKLVITIIHDMDFVANYFERVVVLRRGEVYLDGPAQEVFAQREKIRDAYLELPHVAQLSTMENGRVYITVKDYVEAKRRG</sequence>
<evidence type="ECO:0000256" key="6">
    <source>
        <dbReference type="ARBA" id="ARBA00022840"/>
    </source>
</evidence>
<reference evidence="10 11" key="1">
    <citation type="submission" date="2011-04" db="EMBL/GenBank/DDBJ databases">
        <title>The Genome Sequence of Clostridium citroniae WAL-19142.</title>
        <authorList>
            <consortium name="The Broad Institute Genome Sequencing Platform"/>
            <person name="Earl A."/>
            <person name="Ward D."/>
            <person name="Feldgarden M."/>
            <person name="Gevers D."/>
            <person name="Warren Y.A."/>
            <person name="Tyrrell K.L."/>
            <person name="Citron D.M."/>
            <person name="Goldstein E.J."/>
            <person name="Daigneault M."/>
            <person name="Allen-Vercoe E."/>
            <person name="Young S.K."/>
            <person name="Zeng Q."/>
            <person name="Gargeya S."/>
            <person name="Fitzgerald M."/>
            <person name="Haas B."/>
            <person name="Abouelleil A."/>
            <person name="Alvarado L."/>
            <person name="Arachchi H.M."/>
            <person name="Berlin A."/>
            <person name="Brown A."/>
            <person name="Chapman S.B."/>
            <person name="Chen Z."/>
            <person name="Dunbar C."/>
            <person name="Freedman E."/>
            <person name="Gearin G."/>
            <person name="Gellesch M."/>
            <person name="Goldberg J."/>
            <person name="Griggs A."/>
            <person name="Gujja S."/>
            <person name="Heilman E.R."/>
            <person name="Heiman D."/>
            <person name="Howarth C."/>
            <person name="Larson L."/>
            <person name="Lui A."/>
            <person name="MacDonald P.J."/>
            <person name="Mehta T."/>
            <person name="Montmayeur A."/>
            <person name="Murphy C."/>
            <person name="Neiman D."/>
            <person name="Pearson M."/>
            <person name="Priest M."/>
            <person name="Roberts A."/>
            <person name="Saif S."/>
            <person name="Shea T."/>
            <person name="Shenoy N."/>
            <person name="Sisk P."/>
            <person name="Stolte C."/>
            <person name="Sykes S."/>
            <person name="White J."/>
            <person name="Yandava C."/>
            <person name="Wortman J."/>
            <person name="Nusbaum C."/>
            <person name="Birren B."/>
        </authorList>
    </citation>
    <scope>NUCLEOTIDE SEQUENCE [LARGE SCALE GENOMIC DNA]</scope>
    <source>
        <strain evidence="10 11">WAL-19142</strain>
    </source>
</reference>
<dbReference type="EMBL" id="ADLK01000005">
    <property type="protein sequence ID" value="KMW23747.1"/>
    <property type="molecule type" value="Genomic_DNA"/>
</dbReference>
<keyword evidence="8" id="KW-0472">Membrane</keyword>
<evidence type="ECO:0000256" key="7">
    <source>
        <dbReference type="ARBA" id="ARBA00022967"/>
    </source>
</evidence>
<protein>
    <recommendedName>
        <fullName evidence="9">ABC transporter domain-containing protein</fullName>
    </recommendedName>
</protein>
<dbReference type="Proteomes" id="UP000037392">
    <property type="component" value="Unassembled WGS sequence"/>
</dbReference>
<keyword evidence="3" id="KW-0813">Transport</keyword>
<dbReference type="AlphaFoldDB" id="A0A0J9CFD8"/>
<dbReference type="OrthoDB" id="9784332at2"/>
<feature type="domain" description="ABC transporter" evidence="9">
    <location>
        <begin position="4"/>
        <end position="236"/>
    </location>
</feature>
<dbReference type="PANTHER" id="PTHR43553">
    <property type="entry name" value="HEAVY METAL TRANSPORTER"/>
    <property type="match status" value="1"/>
</dbReference>
<keyword evidence="5" id="KW-0547">Nucleotide-binding</keyword>
<name>A0A0J9CFD8_9FIRM</name>
<evidence type="ECO:0000256" key="1">
    <source>
        <dbReference type="ARBA" id="ARBA00004202"/>
    </source>
</evidence>
<dbReference type="GO" id="GO:0005524">
    <property type="term" value="F:ATP binding"/>
    <property type="evidence" value="ECO:0007669"/>
    <property type="project" value="UniProtKB-KW"/>
</dbReference>
<gene>
    <name evidence="10" type="ORF">HMPREF9470_00963</name>
</gene>
<evidence type="ECO:0000313" key="10">
    <source>
        <dbReference type="EMBL" id="KMW23747.1"/>
    </source>
</evidence>
<keyword evidence="6" id="KW-0067">ATP-binding</keyword>
<dbReference type="PROSITE" id="PS50893">
    <property type="entry name" value="ABC_TRANSPORTER_2"/>
    <property type="match status" value="1"/>
</dbReference>
<dbReference type="FunFam" id="3.40.50.300:FF:000224">
    <property type="entry name" value="Energy-coupling factor transporter ATP-binding protein EcfA"/>
    <property type="match status" value="1"/>
</dbReference>
<evidence type="ECO:0000256" key="2">
    <source>
        <dbReference type="ARBA" id="ARBA00005417"/>
    </source>
</evidence>
<comment type="similarity">
    <text evidence="2">Belongs to the ABC transporter superfamily.</text>
</comment>